<reference evidence="2" key="1">
    <citation type="submission" date="2018-10" db="EMBL/GenBank/DDBJ databases">
        <authorList>
            <person name="Vincent A.T."/>
            <person name="Schiettekatte O."/>
            <person name="Bourhy P."/>
            <person name="Veyrier F.J."/>
            <person name="Picardeau M."/>
        </authorList>
    </citation>
    <scope>NUCLEOTIDE SEQUENCE</scope>
    <source>
        <strain evidence="2">201800281</strain>
    </source>
</reference>
<dbReference type="EMBL" id="RQFM01000027">
    <property type="protein sequence ID" value="TGK79291.1"/>
    <property type="molecule type" value="Genomic_DNA"/>
</dbReference>
<keyword evidence="4" id="KW-1185">Reference proteome</keyword>
<dbReference type="AlphaFoldDB" id="A0A4R9IN12"/>
<evidence type="ECO:0000313" key="3">
    <source>
        <dbReference type="Proteomes" id="UP000297394"/>
    </source>
</evidence>
<sequence length="139" mass="16154">MKNNLTKFLIALPLAFLCGNCVKNQSINDNSLISLNDAQKEYSSVIFLKTAEYFPSQAFYFPFTLETFDFRCHRDIHYNKSDFQTCMKNIILFNFQPKTPDDLLSKIDTFKDNLCDLKKIILFKDSITKGELNLCEINP</sequence>
<evidence type="ECO:0000313" key="4">
    <source>
        <dbReference type="Proteomes" id="UP000297918"/>
    </source>
</evidence>
<organism evidence="1 3">
    <name type="scientific">Leptospira bourretii</name>
    <dbReference type="NCBI Taxonomy" id="2484962"/>
    <lineage>
        <taxon>Bacteria</taxon>
        <taxon>Pseudomonadati</taxon>
        <taxon>Spirochaetota</taxon>
        <taxon>Spirochaetia</taxon>
        <taxon>Leptospirales</taxon>
        <taxon>Leptospiraceae</taxon>
        <taxon>Leptospira</taxon>
    </lineage>
</organism>
<accession>A0A4R9IN12</accession>
<proteinExistence type="predicted"/>
<dbReference type="EMBL" id="RQFL01000015">
    <property type="protein sequence ID" value="TGK92473.1"/>
    <property type="molecule type" value="Genomic_DNA"/>
</dbReference>
<dbReference type="RefSeq" id="WP_135748011.1">
    <property type="nucleotide sequence ID" value="NZ_RQFL01000015.1"/>
</dbReference>
<dbReference type="OrthoDB" id="340060at2"/>
<evidence type="ECO:0000313" key="1">
    <source>
        <dbReference type="EMBL" id="TGK79291.1"/>
    </source>
</evidence>
<protein>
    <submittedName>
        <fullName evidence="1">Uncharacterized protein</fullName>
    </submittedName>
</protein>
<comment type="caution">
    <text evidence="1">The sequence shown here is derived from an EMBL/GenBank/DDBJ whole genome shotgun (WGS) entry which is preliminary data.</text>
</comment>
<reference evidence="1 3" key="2">
    <citation type="journal article" date="2019" name="PLoS Negl. Trop. Dis.">
        <title>Revisiting the worldwide diversity of Leptospira species in the environment.</title>
        <authorList>
            <person name="Vincent A.T."/>
            <person name="Schiettekatte O."/>
            <person name="Bourhy P."/>
            <person name="Veyrier F.J."/>
            <person name="Picardeau M."/>
        </authorList>
    </citation>
    <scope>NUCLEOTIDE SEQUENCE [LARGE SCALE GENOMIC DNA]</scope>
    <source>
        <strain evidence="1 3">201800280</strain>
        <strain evidence="2">201800281</strain>
    </source>
</reference>
<gene>
    <name evidence="1" type="ORF">EHQ23_16915</name>
    <name evidence="2" type="ORF">EHQ26_08705</name>
</gene>
<dbReference type="Proteomes" id="UP000297394">
    <property type="component" value="Unassembled WGS sequence"/>
</dbReference>
<name>A0A4R9IN12_9LEPT</name>
<evidence type="ECO:0000313" key="2">
    <source>
        <dbReference type="EMBL" id="TGK92473.1"/>
    </source>
</evidence>
<dbReference type="Proteomes" id="UP000297918">
    <property type="component" value="Unassembled WGS sequence"/>
</dbReference>